<reference evidence="3 6" key="2">
    <citation type="submission" date="2020-01" db="EMBL/GenBank/DDBJ databases">
        <title>Insect and environment-associated Actinomycetes.</title>
        <authorList>
            <person name="Currrie C."/>
            <person name="Chevrette M."/>
            <person name="Carlson C."/>
            <person name="Stubbendieck R."/>
            <person name="Wendt-Pienkowski E."/>
        </authorList>
    </citation>
    <scope>NUCLEOTIDE SEQUENCE [LARGE SCALE GENOMIC DNA]</scope>
    <source>
        <strain evidence="3 6">SID8386</strain>
    </source>
</reference>
<sequence length="302" mass="31766">MRKTTTFAVAAGAALALVLTGCGSSAENGTAAPAGQSKDGGSGLASPFSDALKLADAAKQGTEKAKSAKMSMDMSMGGQSMKAEGSMRFDGENSAMTMTMDSPQGATEMRYVDKTLYMKVPAAQAKQFGTDKPWLKISPDATDPMSQSFSKAMAQSTQQSDPTQILDQVSKTGQIIGADQVDLNGEKVNHYKVELDVSKSIETYAKGQPAEVQEQMKKMLAGKNIKIPAEIWIDKDQLPLQVTMDQSEMMKSLGASTGSGAAAAAGGKITVKYTDWGKPVDVAAPAADQVTDFGEIMKKLGH</sequence>
<dbReference type="Gene3D" id="2.50.20.20">
    <property type="match status" value="1"/>
</dbReference>
<feature type="signal peptide" evidence="2">
    <location>
        <begin position="1"/>
        <end position="26"/>
    </location>
</feature>
<dbReference type="RefSeq" id="WP_067576046.1">
    <property type="nucleotide sequence ID" value="NZ_FOWC01000002.1"/>
</dbReference>
<evidence type="ECO:0000313" key="5">
    <source>
        <dbReference type="Proteomes" id="UP000199137"/>
    </source>
</evidence>
<evidence type="ECO:0000256" key="1">
    <source>
        <dbReference type="SAM" id="MobiDB-lite"/>
    </source>
</evidence>
<dbReference type="Proteomes" id="UP000199137">
    <property type="component" value="Unassembled WGS sequence"/>
</dbReference>
<feature type="chain" id="PRO_5044288242" description="LppX_LprAFG lipoprotein" evidence="2">
    <location>
        <begin position="27"/>
        <end position="302"/>
    </location>
</feature>
<dbReference type="EMBL" id="FOWC01000002">
    <property type="protein sequence ID" value="SFO66729.1"/>
    <property type="molecule type" value="Genomic_DNA"/>
</dbReference>
<evidence type="ECO:0000313" key="3">
    <source>
        <dbReference type="EMBL" id="NEC62762.1"/>
    </source>
</evidence>
<evidence type="ECO:0000256" key="2">
    <source>
        <dbReference type="SAM" id="SignalP"/>
    </source>
</evidence>
<dbReference type="InterPro" id="IPR029046">
    <property type="entry name" value="LolA/LolB/LppX"/>
</dbReference>
<evidence type="ECO:0008006" key="7">
    <source>
        <dbReference type="Google" id="ProtNLM"/>
    </source>
</evidence>
<organism evidence="4 5">
    <name type="scientific">Amycolatopsis rubida</name>
    <dbReference type="NCBI Taxonomy" id="112413"/>
    <lineage>
        <taxon>Bacteria</taxon>
        <taxon>Bacillati</taxon>
        <taxon>Actinomycetota</taxon>
        <taxon>Actinomycetes</taxon>
        <taxon>Pseudonocardiales</taxon>
        <taxon>Pseudonocardiaceae</taxon>
        <taxon>Amycolatopsis</taxon>
    </lineage>
</organism>
<dbReference type="SUPFAM" id="SSF89392">
    <property type="entry name" value="Prokaryotic lipoproteins and lipoprotein localization factors"/>
    <property type="match status" value="1"/>
</dbReference>
<accession>A0A1I5J228</accession>
<gene>
    <name evidence="3" type="ORF">G3I59_46005</name>
    <name evidence="4" type="ORF">SAMN05421854_102861</name>
</gene>
<protein>
    <recommendedName>
        <fullName evidence="7">LppX_LprAFG lipoprotein</fullName>
    </recommendedName>
</protein>
<keyword evidence="6" id="KW-1185">Reference proteome</keyword>
<evidence type="ECO:0000313" key="6">
    <source>
        <dbReference type="Proteomes" id="UP000470404"/>
    </source>
</evidence>
<dbReference type="EMBL" id="JAAGNC010000218">
    <property type="protein sequence ID" value="NEC62762.1"/>
    <property type="molecule type" value="Genomic_DNA"/>
</dbReference>
<dbReference type="PROSITE" id="PS51257">
    <property type="entry name" value="PROKAR_LIPOPROTEIN"/>
    <property type="match status" value="1"/>
</dbReference>
<feature type="region of interest" description="Disordered" evidence="1">
    <location>
        <begin position="59"/>
        <end position="83"/>
    </location>
</feature>
<dbReference type="STRING" id="112413.SAMN05421854_102861"/>
<dbReference type="AlphaFoldDB" id="A0A1I5J228"/>
<dbReference type="Proteomes" id="UP000470404">
    <property type="component" value="Unassembled WGS sequence"/>
</dbReference>
<keyword evidence="2" id="KW-0732">Signal</keyword>
<evidence type="ECO:0000313" key="4">
    <source>
        <dbReference type="EMBL" id="SFO66729.1"/>
    </source>
</evidence>
<name>A0A1I5J228_9PSEU</name>
<proteinExistence type="predicted"/>
<reference evidence="4 5" key="1">
    <citation type="submission" date="2016-10" db="EMBL/GenBank/DDBJ databases">
        <authorList>
            <person name="de Groot N.N."/>
        </authorList>
    </citation>
    <scope>NUCLEOTIDE SEQUENCE [LARGE SCALE GENOMIC DNA]</scope>
    <source>
        <strain evidence="4 5">DSM 44637</strain>
    </source>
</reference>
<feature type="compositionally biased region" description="Low complexity" evidence="1">
    <location>
        <begin position="68"/>
        <end position="81"/>
    </location>
</feature>